<dbReference type="AlphaFoldDB" id="A0AAW1IBM8"/>
<feature type="chain" id="PRO_5043553430" evidence="1">
    <location>
        <begin position="19"/>
        <end position="67"/>
    </location>
</feature>
<dbReference type="EMBL" id="JASPKY010000691">
    <property type="protein sequence ID" value="KAK9686659.1"/>
    <property type="molecule type" value="Genomic_DNA"/>
</dbReference>
<organism evidence="2 3">
    <name type="scientific">Popillia japonica</name>
    <name type="common">Japanese beetle</name>
    <dbReference type="NCBI Taxonomy" id="7064"/>
    <lineage>
        <taxon>Eukaryota</taxon>
        <taxon>Metazoa</taxon>
        <taxon>Ecdysozoa</taxon>
        <taxon>Arthropoda</taxon>
        <taxon>Hexapoda</taxon>
        <taxon>Insecta</taxon>
        <taxon>Pterygota</taxon>
        <taxon>Neoptera</taxon>
        <taxon>Endopterygota</taxon>
        <taxon>Coleoptera</taxon>
        <taxon>Polyphaga</taxon>
        <taxon>Scarabaeiformia</taxon>
        <taxon>Scarabaeidae</taxon>
        <taxon>Rutelinae</taxon>
        <taxon>Popillia</taxon>
    </lineage>
</organism>
<evidence type="ECO:0000313" key="2">
    <source>
        <dbReference type="EMBL" id="KAK9686659.1"/>
    </source>
</evidence>
<feature type="signal peptide" evidence="1">
    <location>
        <begin position="1"/>
        <end position="18"/>
    </location>
</feature>
<gene>
    <name evidence="2" type="ORF">QE152_g37027</name>
</gene>
<evidence type="ECO:0000256" key="1">
    <source>
        <dbReference type="SAM" id="SignalP"/>
    </source>
</evidence>
<keyword evidence="3" id="KW-1185">Reference proteome</keyword>
<dbReference type="Proteomes" id="UP001458880">
    <property type="component" value="Unassembled WGS sequence"/>
</dbReference>
<keyword evidence="1" id="KW-0732">Signal</keyword>
<sequence>MKTAVIILLVSFAVVVQCILPIFIPIPKIYPVARVYTVPKVYPVPYYYPFWRFYPYRAHVSLNITTK</sequence>
<evidence type="ECO:0000313" key="3">
    <source>
        <dbReference type="Proteomes" id="UP001458880"/>
    </source>
</evidence>
<name>A0AAW1IBM8_POPJA</name>
<reference evidence="2 3" key="1">
    <citation type="journal article" date="2024" name="BMC Genomics">
        <title>De novo assembly and annotation of Popillia japonica's genome with initial clues to its potential as an invasive pest.</title>
        <authorList>
            <person name="Cucini C."/>
            <person name="Boschi S."/>
            <person name="Funari R."/>
            <person name="Cardaioli E."/>
            <person name="Iannotti N."/>
            <person name="Marturano G."/>
            <person name="Paoli F."/>
            <person name="Bruttini M."/>
            <person name="Carapelli A."/>
            <person name="Frati F."/>
            <person name="Nardi F."/>
        </authorList>
    </citation>
    <scope>NUCLEOTIDE SEQUENCE [LARGE SCALE GENOMIC DNA]</scope>
    <source>
        <strain evidence="2">DMR45628</strain>
    </source>
</reference>
<accession>A0AAW1IBM8</accession>
<proteinExistence type="predicted"/>
<comment type="caution">
    <text evidence="2">The sequence shown here is derived from an EMBL/GenBank/DDBJ whole genome shotgun (WGS) entry which is preliminary data.</text>
</comment>
<protein>
    <submittedName>
        <fullName evidence="2">Uncharacterized protein</fullName>
    </submittedName>
</protein>